<evidence type="ECO:0000313" key="4">
    <source>
        <dbReference type="Proteomes" id="UP000514713"/>
    </source>
</evidence>
<feature type="transmembrane region" description="Helical" evidence="1">
    <location>
        <begin position="178"/>
        <end position="201"/>
    </location>
</feature>
<dbReference type="AlphaFoldDB" id="A0A7D7LE11"/>
<keyword evidence="1" id="KW-0472">Membrane</keyword>
<evidence type="ECO:0000313" key="3">
    <source>
        <dbReference type="EMBL" id="QMS86647.1"/>
    </source>
</evidence>
<sequence length="214" mass="24483">MIKQKWTSINKYTQLLWSVLLMLVIWNLPQYALADVNPQEIDAIIRTRDIALQALNTRDFAKIEPYLHPNFTITTVDNQIFHKVPEFEKYWNQQFSSSIKDIKMQLKGDSLRTFITPEIDVAYGEAIASFSFKDGKAADMALRWTAVLQKLQDKWTIQSLHFSSNLLNNPVLNSAQQLGQILAVAAGVGGFILGVVTMLILRRRNKQETETEKI</sequence>
<dbReference type="Pfam" id="PF13474">
    <property type="entry name" value="SnoaL_3"/>
    <property type="match status" value="1"/>
</dbReference>
<keyword evidence="4" id="KW-1185">Reference proteome</keyword>
<evidence type="ECO:0000256" key="1">
    <source>
        <dbReference type="SAM" id="Phobius"/>
    </source>
</evidence>
<name>A0A7D7LE11_9NOSO</name>
<keyword evidence="1" id="KW-1133">Transmembrane helix</keyword>
<feature type="domain" description="SnoaL-like" evidence="2">
    <location>
        <begin position="51"/>
        <end position="163"/>
    </location>
</feature>
<evidence type="ECO:0000259" key="2">
    <source>
        <dbReference type="Pfam" id="PF13474"/>
    </source>
</evidence>
<dbReference type="Proteomes" id="UP000514713">
    <property type="component" value="Chromosome"/>
</dbReference>
<dbReference type="InterPro" id="IPR037401">
    <property type="entry name" value="SnoaL-like"/>
</dbReference>
<organism evidence="3 4">
    <name type="scientific">Nostoc edaphicum CCNP1411</name>
    <dbReference type="NCBI Taxonomy" id="1472755"/>
    <lineage>
        <taxon>Bacteria</taxon>
        <taxon>Bacillati</taxon>
        <taxon>Cyanobacteriota</taxon>
        <taxon>Cyanophyceae</taxon>
        <taxon>Nostocales</taxon>
        <taxon>Nostocaceae</taxon>
        <taxon>Nostoc</taxon>
    </lineage>
</organism>
<dbReference type="Gene3D" id="3.10.450.50">
    <property type="match status" value="1"/>
</dbReference>
<dbReference type="KEGG" id="ned:HUN01_03335"/>
<gene>
    <name evidence="3" type="ORF">HUN01_03335</name>
</gene>
<dbReference type="InterPro" id="IPR032710">
    <property type="entry name" value="NTF2-like_dom_sf"/>
</dbReference>
<keyword evidence="1" id="KW-0812">Transmembrane</keyword>
<dbReference type="EMBL" id="CP054698">
    <property type="protein sequence ID" value="QMS86647.1"/>
    <property type="molecule type" value="Genomic_DNA"/>
</dbReference>
<accession>A0A7D7LE11</accession>
<dbReference type="RefSeq" id="WP_181930075.1">
    <property type="nucleotide sequence ID" value="NZ_CP054698.1"/>
</dbReference>
<reference evidence="4" key="1">
    <citation type="submission" date="2020-06" db="EMBL/GenBank/DDBJ databases">
        <title>Nostoc edaphicum CCNP1411 genome.</title>
        <authorList>
            <person name="Fidor A."/>
            <person name="Grabski M."/>
            <person name="Gawor J."/>
            <person name="Gromadka R."/>
            <person name="Wegrzyn G."/>
            <person name="Mazur-Marzec H."/>
        </authorList>
    </citation>
    <scope>NUCLEOTIDE SEQUENCE [LARGE SCALE GENOMIC DNA]</scope>
    <source>
        <strain evidence="4">CCNP1411</strain>
    </source>
</reference>
<protein>
    <submittedName>
        <fullName evidence="3">Nuclear transport factor 2 family protein</fullName>
    </submittedName>
</protein>
<proteinExistence type="predicted"/>
<dbReference type="SUPFAM" id="SSF54427">
    <property type="entry name" value="NTF2-like"/>
    <property type="match status" value="1"/>
</dbReference>